<comment type="similarity">
    <text evidence="1">Belongs to the myoviridae tail sheath protein family.</text>
</comment>
<evidence type="ECO:0000313" key="3">
    <source>
        <dbReference type="EMBL" id="MBB2890237.1"/>
    </source>
</evidence>
<dbReference type="InterPro" id="IPR052042">
    <property type="entry name" value="Tail_sheath_structural"/>
</dbReference>
<dbReference type="RefSeq" id="WP_183318179.1">
    <property type="nucleotide sequence ID" value="NZ_JACHVQ010000001.1"/>
</dbReference>
<dbReference type="SUPFAM" id="SSF56655">
    <property type="entry name" value="Carbohydrate phosphatase"/>
    <property type="match status" value="1"/>
</dbReference>
<organism evidence="3 4">
    <name type="scientific">Flexivirga oryzae</name>
    <dbReference type="NCBI Taxonomy" id="1794944"/>
    <lineage>
        <taxon>Bacteria</taxon>
        <taxon>Bacillati</taxon>
        <taxon>Actinomycetota</taxon>
        <taxon>Actinomycetes</taxon>
        <taxon>Micrococcales</taxon>
        <taxon>Dermacoccaceae</taxon>
        <taxon>Flexivirga</taxon>
    </lineage>
</organism>
<evidence type="ECO:0000313" key="4">
    <source>
        <dbReference type="Proteomes" id="UP000559182"/>
    </source>
</evidence>
<evidence type="ECO:0000259" key="2">
    <source>
        <dbReference type="Pfam" id="PF17482"/>
    </source>
</evidence>
<dbReference type="Proteomes" id="UP000559182">
    <property type="component" value="Unassembled WGS sequence"/>
</dbReference>
<dbReference type="Pfam" id="PF17482">
    <property type="entry name" value="Phage_sheath_1C"/>
    <property type="match status" value="1"/>
</dbReference>
<accession>A0A839MYJ4</accession>
<sequence>MTTALRSSTPGVYYQAVDAGGPAVTPLRTDITGFAGLAERGPIDLPVPITSWRQFVSWFGDVIPAGFLAYAVRGFFDNGGVRAWVVRVASQDPVAGAASATADFGNGTTPVWRVAASTPGAWGNRLTLNLREINRIQLTTTGTDPQGRWSRVPGVSGLAVHDEVRLTQPGTPPVWRVVAAVDPVNSQVWWVPPDGPRRGYDLPISGLDRTAPMVLESIEYRAVVSESGRPVGLYDRLSLVPENTGYGPLVLGAVRPPVDPVTRSAAWQPPAPIMIEELRTDVTDLRGLDLDPTAEIPLTAGRSGLSTLSVDDFVGQPVAPDDGPVAVALKRRGLRALEDVAEVALVAAPDALVRPEPPRPAPPPPCVPDPCLDRADLLTTYPAPDVDAPPLFTDEQVYAVQAATVEQCERLRYRFALLDPPYPAATDRADGLRGVLDWRARFDTGFAALAHPWLSVLDPLDPTGATTRLIPPSGHLAGVYAAGDLETGVHRAPANRLLQWALSASLEIDDTRHGVLNDAGVDVIRTVPGRGLRAMGARTVSSDPDWQYVNVRRMMSMVEKALDIALQWVVFEPNDVLTRARVTLSVTNFLLSLHERGMFAGSTPDESFYVSCDDTNNPARERDLGHLLVEIGIAPAVPFEFVVVRVGRVQDSLRVKEGAAP</sequence>
<name>A0A839MYJ4_9MICO</name>
<dbReference type="AlphaFoldDB" id="A0A839MYJ4"/>
<evidence type="ECO:0000256" key="1">
    <source>
        <dbReference type="ARBA" id="ARBA00008005"/>
    </source>
</evidence>
<keyword evidence="4" id="KW-1185">Reference proteome</keyword>
<reference evidence="3 4" key="1">
    <citation type="submission" date="2020-08" db="EMBL/GenBank/DDBJ databases">
        <title>Sequencing the genomes of 1000 actinobacteria strains.</title>
        <authorList>
            <person name="Klenk H.-P."/>
        </authorList>
    </citation>
    <scope>NUCLEOTIDE SEQUENCE [LARGE SCALE GENOMIC DNA]</scope>
    <source>
        <strain evidence="3 4">DSM 105369</strain>
    </source>
</reference>
<gene>
    <name evidence="3" type="ORF">FHU39_000221</name>
</gene>
<dbReference type="PANTHER" id="PTHR35861:SF1">
    <property type="entry name" value="PHAGE TAIL SHEATH PROTEIN"/>
    <property type="match status" value="1"/>
</dbReference>
<proteinExistence type="inferred from homology"/>
<dbReference type="Gene3D" id="3.40.50.11780">
    <property type="match status" value="2"/>
</dbReference>
<dbReference type="InterPro" id="IPR020287">
    <property type="entry name" value="Tail_sheath_C"/>
</dbReference>
<dbReference type="PANTHER" id="PTHR35861">
    <property type="match status" value="1"/>
</dbReference>
<protein>
    <recommendedName>
        <fullName evidence="2">Tail sheath protein C-terminal domain-containing protein</fullName>
    </recommendedName>
</protein>
<feature type="domain" description="Tail sheath protein C-terminal" evidence="2">
    <location>
        <begin position="541"/>
        <end position="646"/>
    </location>
</feature>
<dbReference type="EMBL" id="JACHVQ010000001">
    <property type="protein sequence ID" value="MBB2890237.1"/>
    <property type="molecule type" value="Genomic_DNA"/>
</dbReference>
<comment type="caution">
    <text evidence="3">The sequence shown here is derived from an EMBL/GenBank/DDBJ whole genome shotgun (WGS) entry which is preliminary data.</text>
</comment>